<evidence type="ECO:0000259" key="20">
    <source>
        <dbReference type="Pfam" id="PF03563"/>
    </source>
</evidence>
<feature type="transmembrane region" description="Helical" evidence="18">
    <location>
        <begin position="455"/>
        <end position="474"/>
    </location>
</feature>
<proteinExistence type="predicted"/>
<reference evidence="21" key="1">
    <citation type="journal article" date="2016" name="Virol Rep">
        <title>Newly characterized arboviruses of northern Australia.</title>
        <authorList>
            <person name="Huang B."/>
            <person name="Allcock R."/>
            <person name="Warrilow D."/>
        </authorList>
    </citation>
    <scope>NUCLEOTIDE SEQUENCE</scope>
    <source>
        <strain evidence="21">NB6028</strain>
    </source>
</reference>
<evidence type="ECO:0000256" key="17">
    <source>
        <dbReference type="ARBA" id="ARBA00031199"/>
    </source>
</evidence>
<dbReference type="GO" id="GO:0044178">
    <property type="term" value="C:host cell Golgi membrane"/>
    <property type="evidence" value="ECO:0007669"/>
    <property type="project" value="UniProtKB-SubCell"/>
</dbReference>
<evidence type="ECO:0000256" key="12">
    <source>
        <dbReference type="ARBA" id="ARBA00022989"/>
    </source>
</evidence>
<evidence type="ECO:0000256" key="1">
    <source>
        <dbReference type="ARBA" id="ARBA00004182"/>
    </source>
</evidence>
<dbReference type="EMBL" id="KT820209">
    <property type="protein sequence ID" value="AMR73399.1"/>
    <property type="molecule type" value="Viral_cRNA"/>
</dbReference>
<feature type="domain" description="Bunyavirus glycoprotein G2" evidence="20">
    <location>
        <begin position="20"/>
        <end position="300"/>
    </location>
</feature>
<dbReference type="GO" id="GO:0044003">
    <property type="term" value="P:symbiont-mediated perturbation of host process"/>
    <property type="evidence" value="ECO:0007669"/>
    <property type="project" value="InterPro"/>
</dbReference>
<dbReference type="GO" id="GO:0019062">
    <property type="term" value="P:virion attachment to host cell"/>
    <property type="evidence" value="ECO:0007669"/>
    <property type="project" value="UniProtKB-KW"/>
</dbReference>
<name>A0A142J8G0_9VIRU</name>
<evidence type="ECO:0000256" key="11">
    <source>
        <dbReference type="ARBA" id="ARBA00022870"/>
    </source>
</evidence>
<sequence length="1422" mass="161631">MFAILMLCIVAANSANVGNRCFQGGTIIKQSTSTTAISEICLKDDVSMIKTTATYQKNETGIFATNFAIRKLVIPNWQECKPRKSDMGTITIIEIEPDLTLKSQSYICNKDCEIELDQENGQITLQTKSLNHFLVSGTTMMTGWFKTTTNVPLHQTCEDIKVSCGKQTVQFHACFKQHVKCVRFLHRSILPGYMASSICENIELIILVVLSILIFIFLYIISKTYICFLLIPAFIPFCYIYGKIYNQMCKKCKLCNLAYHPFTKCGTHCVCGARFETSERMSVHRTMGFCPGYKSLRLARVLCRSKGSHTFIAVASAVLILMFVTPVNSMEVQEKKETYSIAELPEEMETLIKKIEEIDLIAYINIGVTGFILLGTLLVMILFYRFQHRFLSCYVIHCKECDMYHEKNGIKYNGDFTNKCTQCTCGEVEDAMGLIQHKCRYSCITGYKARWFRTFIWTIILLFLIKDIVLLSAAEESNMNITSCLSEADLKKECLPIFMKPKDCPNERKNHPPKISDILKIEEIQNNIPKIDLPYLATMPNSQTAFQAFLHDSPTVKSQLLSEYVYYYGHCAYYEEYSHDVSPSQVSWRAYLKNHEFKYCGRTTDVQFCSCFVKPTMCGPGSYTETNVKKFYKDNNNTFEYDLDLFIKAFEKVFPGTTTEYLKQLLSKTSWSEAISFLDEITRKYPNNKLLKSFMIFGKGILHIENSDLIKTIQQHKKPKPIEVIPELKRISGENLNLGDIIPGPPSFSCWNVKEIFCLSPRPGVPAEELIGCQLQNSKTGIYLPPREKVYKYNADPEKICLRDSHCMVNFTGASQESVDKIKKSNCKYSDARLDVFDPEEGLKSCRPIDHGLCKVLNTILPLVLCDNGNYYYAHDISLHDPEADMGTYCFDECSAVRYPVHKEHIGECNWNQEKLKNFKKVEKISLETLEAYKKALTESLKHTLTVYKYVPTEGLPHIIPTKKYITIQGTETNEGIEGSYIQADIPALSGSSVGLNIMANDGSELFDVIIYVYTATYMANYKYLYETGPTTGINVQHEEKCTGKCPEDIEKKENWVTFSKERTSQWGCEEFGCLAISEGCVYGSCQDIIKPELKIFKKEGDDQQLIKICVTFSHDNFCHDLDSLTPILNEKIEVQFETVETQVLPKIVAIKNHKILTGQINDLGSFNKGCGNVQSIHGQILGAGLPKFDYTCYTSSRKDVIVRKCYDNNYGSCSVLQEESGLRLEEDAELIKIRETQKIMGTMKLKIHLGDIQYKLFAKKLVLDGQLTCVGCFDCISNINCEFKPETEVVTVCSISSSCELSTTRLYMKPDTKKLSFNMVCKKPQQGSKVEIKAMICDKEFIADFTEVKKENKIEIDNGDQTSYIVEKDKRCGTWLCKVKEEGISAFFAPLFEFFGSTWSIILLVLIGLAILAMMIYCCLP</sequence>
<keyword evidence="16" id="KW-1160">Virus entry into host cell</keyword>
<evidence type="ECO:0000256" key="4">
    <source>
        <dbReference type="ARBA" id="ARBA00015294"/>
    </source>
</evidence>
<organism evidence="21">
    <name type="scientific">Yacaaba virus</name>
    <dbReference type="NCBI Taxonomy" id="1819307"/>
    <lineage>
        <taxon>Viruses</taxon>
        <taxon>Riboviria</taxon>
        <taxon>Orthornavirae</taxon>
        <taxon>Negarnaviricota</taxon>
        <taxon>Polyploviricotina</taxon>
        <taxon>Bunyaviricetes</taxon>
        <taxon>Elliovirales</taxon>
        <taxon>Peribunyaviridae</taxon>
        <taxon>Orthobunyavirus</taxon>
        <taxon>Orthobunyavirus yacaabaense</taxon>
    </lineage>
</organism>
<evidence type="ECO:0000256" key="6">
    <source>
        <dbReference type="ARBA" id="ARBA00022692"/>
    </source>
</evidence>
<dbReference type="InterPro" id="IPR026400">
    <property type="entry name" value="Bunya_nonstruc_pro_NSm"/>
</dbReference>
<dbReference type="Pfam" id="PF03557">
    <property type="entry name" value="Bunya_G1"/>
    <property type="match status" value="1"/>
</dbReference>
<evidence type="ECO:0000256" key="2">
    <source>
        <dbReference type="ARBA" id="ARBA00004252"/>
    </source>
</evidence>
<feature type="transmembrane region" description="Helical" evidence="18">
    <location>
        <begin position="360"/>
        <end position="384"/>
    </location>
</feature>
<evidence type="ECO:0000256" key="9">
    <source>
        <dbReference type="ARBA" id="ARBA00022812"/>
    </source>
</evidence>
<dbReference type="GO" id="GO:0055036">
    <property type="term" value="C:virion membrane"/>
    <property type="evidence" value="ECO:0007669"/>
    <property type="project" value="UniProtKB-SubCell"/>
</dbReference>
<keyword evidence="13 18" id="KW-0472">Membrane</keyword>
<dbReference type="GO" id="GO:0046718">
    <property type="term" value="P:symbiont entry into host cell"/>
    <property type="evidence" value="ECO:0007669"/>
    <property type="project" value="UniProtKB-KW"/>
</dbReference>
<evidence type="ECO:0000256" key="18">
    <source>
        <dbReference type="SAM" id="Phobius"/>
    </source>
</evidence>
<evidence type="ECO:0000256" key="14">
    <source>
        <dbReference type="ARBA" id="ARBA00023180"/>
    </source>
</evidence>
<comment type="subcellular location">
    <subcellularLocation>
        <location evidence="2">Host Golgi apparatus membrane</location>
        <topology evidence="2">Multi-pass membrane protein</topology>
    </subcellularLocation>
    <subcellularLocation>
        <location evidence="3">Host endoplasmic reticulum membrane</location>
    </subcellularLocation>
    <subcellularLocation>
        <location evidence="1">Virion membrane</location>
    </subcellularLocation>
</comment>
<keyword evidence="8" id="KW-1161">Viral attachment to host cell</keyword>
<evidence type="ECO:0000256" key="5">
    <source>
        <dbReference type="ARBA" id="ARBA00022581"/>
    </source>
</evidence>
<dbReference type="InterPro" id="IPR005167">
    <property type="entry name" value="Bunya_G1"/>
</dbReference>
<evidence type="ECO:0000256" key="8">
    <source>
        <dbReference type="ARBA" id="ARBA00022804"/>
    </source>
</evidence>
<keyword evidence="14" id="KW-0325">Glycoprotein</keyword>
<accession>A0A142J8G0</accession>
<feature type="non-terminal residue" evidence="21">
    <location>
        <position position="1422"/>
    </location>
</feature>
<keyword evidence="15" id="KW-1038">Host endoplasmic reticulum</keyword>
<evidence type="ECO:0000256" key="15">
    <source>
        <dbReference type="ARBA" id="ARBA00023184"/>
    </source>
</evidence>
<evidence type="ECO:0000259" key="19">
    <source>
        <dbReference type="Pfam" id="PF03557"/>
    </source>
</evidence>
<keyword evidence="5" id="KW-0945">Host-virus interaction</keyword>
<protein>
    <recommendedName>
        <fullName evidence="4">Envelopment polyprotein</fullName>
    </recommendedName>
    <alternativeName>
        <fullName evidence="17">M polyprotein</fullName>
    </alternativeName>
</protein>
<dbReference type="Pfam" id="PF03563">
    <property type="entry name" value="Bunya_G2"/>
    <property type="match status" value="1"/>
</dbReference>
<keyword evidence="6 18" id="KW-0812">Transmembrane</keyword>
<feature type="transmembrane region" description="Helical" evidence="18">
    <location>
        <begin position="204"/>
        <end position="221"/>
    </location>
</feature>
<evidence type="ECO:0000256" key="3">
    <source>
        <dbReference type="ARBA" id="ARBA00004625"/>
    </source>
</evidence>
<evidence type="ECO:0000256" key="13">
    <source>
        <dbReference type="ARBA" id="ARBA00023136"/>
    </source>
</evidence>
<keyword evidence="12 18" id="KW-1133">Transmembrane helix</keyword>
<feature type="transmembrane region" description="Helical" evidence="18">
    <location>
        <begin position="1400"/>
        <end position="1421"/>
    </location>
</feature>
<evidence type="ECO:0000256" key="10">
    <source>
        <dbReference type="ARBA" id="ARBA00022844"/>
    </source>
</evidence>
<dbReference type="GO" id="GO:0044167">
    <property type="term" value="C:host cell endoplasmic reticulum membrane"/>
    <property type="evidence" value="ECO:0007669"/>
    <property type="project" value="UniProtKB-SubCell"/>
</dbReference>
<keyword evidence="7" id="KW-0732">Signal</keyword>
<evidence type="ECO:0000256" key="16">
    <source>
        <dbReference type="ARBA" id="ARBA00023296"/>
    </source>
</evidence>
<keyword evidence="10" id="KW-0946">Virion</keyword>
<dbReference type="NCBIfam" id="TIGR04210">
    <property type="entry name" value="bunya_NSm"/>
    <property type="match status" value="1"/>
</dbReference>
<keyword evidence="9" id="KW-1040">Host Golgi apparatus</keyword>
<dbReference type="InterPro" id="IPR005168">
    <property type="entry name" value="Bunya_G2"/>
</dbReference>
<feature type="domain" description="Bunyavirus glycoprotein G1" evidence="19">
    <location>
        <begin position="526"/>
        <end position="1384"/>
    </location>
</feature>
<evidence type="ECO:0000256" key="7">
    <source>
        <dbReference type="ARBA" id="ARBA00022729"/>
    </source>
</evidence>
<evidence type="ECO:0000313" key="21">
    <source>
        <dbReference type="EMBL" id="AMR73399.1"/>
    </source>
</evidence>
<feature type="transmembrane region" description="Helical" evidence="18">
    <location>
        <begin position="310"/>
        <end position="327"/>
    </location>
</feature>
<keyword evidence="11" id="KW-1043">Host membrane</keyword>